<organism evidence="1 2">
    <name type="scientific">Flavobacterium faecale</name>
    <dbReference type="NCBI Taxonomy" id="1355330"/>
    <lineage>
        <taxon>Bacteria</taxon>
        <taxon>Pseudomonadati</taxon>
        <taxon>Bacteroidota</taxon>
        <taxon>Flavobacteriia</taxon>
        <taxon>Flavobacteriales</taxon>
        <taxon>Flavobacteriaceae</taxon>
        <taxon>Flavobacterium</taxon>
    </lineage>
</organism>
<dbReference type="InterPro" id="IPR010662">
    <property type="entry name" value="RBBP9/YdeN"/>
</dbReference>
<gene>
    <name evidence="1" type="ORF">FFWV33_08975</name>
</gene>
<accession>A0A2S1LD67</accession>
<dbReference type="RefSeq" id="WP_108740596.1">
    <property type="nucleotide sequence ID" value="NZ_CP020918.1"/>
</dbReference>
<proteinExistence type="predicted"/>
<name>A0A2S1LD67_9FLAO</name>
<dbReference type="Gene3D" id="3.40.50.1820">
    <property type="entry name" value="alpha/beta hydrolase"/>
    <property type="match status" value="1"/>
</dbReference>
<dbReference type="KEGG" id="ffa:FFWV33_08975"/>
<dbReference type="InterPro" id="IPR029058">
    <property type="entry name" value="AB_hydrolase_fold"/>
</dbReference>
<dbReference type="OrthoDB" id="9804993at2"/>
<dbReference type="SUPFAM" id="SSF53474">
    <property type="entry name" value="alpha/beta-Hydrolases"/>
    <property type="match status" value="1"/>
</dbReference>
<dbReference type="Pfam" id="PF06821">
    <property type="entry name" value="Ser_hydrolase"/>
    <property type="match status" value="1"/>
</dbReference>
<dbReference type="GO" id="GO:0016787">
    <property type="term" value="F:hydrolase activity"/>
    <property type="evidence" value="ECO:0007669"/>
    <property type="project" value="UniProtKB-KW"/>
</dbReference>
<dbReference type="Proteomes" id="UP000244527">
    <property type="component" value="Chromosome"/>
</dbReference>
<keyword evidence="2" id="KW-1185">Reference proteome</keyword>
<evidence type="ECO:0000313" key="2">
    <source>
        <dbReference type="Proteomes" id="UP000244527"/>
    </source>
</evidence>
<dbReference type="AlphaFoldDB" id="A0A2S1LD67"/>
<sequence length="187" mass="20594">MTTTPHLLIVPGLGGSGETHWQHLWHQKYSNSQMLVQESWDSPLLDQWLDKLNHSIQNVQEPTVLVGHSLGAVLIALWACKYDCKNIIGALLVAPADVDSATHTPEVVWNFAPLPVQPLAFPTLLITSTDDPYIAPERAEALANHWGSTFVSIGEKGHINGASNLGLWEEGQEYLKSFIESLQLPNS</sequence>
<reference evidence="1 2" key="1">
    <citation type="submission" date="2017-04" db="EMBL/GenBank/DDBJ databases">
        <title>Compelte genome sequence of WV33.</title>
        <authorList>
            <person name="Lee P.C."/>
        </authorList>
    </citation>
    <scope>NUCLEOTIDE SEQUENCE [LARGE SCALE GENOMIC DNA]</scope>
    <source>
        <strain evidence="1 2">WV33</strain>
    </source>
</reference>
<dbReference type="PANTHER" id="PTHR15394">
    <property type="entry name" value="SERINE HYDROLASE RBBP9"/>
    <property type="match status" value="1"/>
</dbReference>
<protein>
    <submittedName>
        <fullName evidence="1">Alpha/beta hydrolase</fullName>
    </submittedName>
</protein>
<dbReference type="EMBL" id="CP020918">
    <property type="protein sequence ID" value="AWG21658.1"/>
    <property type="molecule type" value="Genomic_DNA"/>
</dbReference>
<keyword evidence="1" id="KW-0378">Hydrolase</keyword>
<dbReference type="PANTHER" id="PTHR15394:SF3">
    <property type="entry name" value="SERINE HYDROLASE RBBP9"/>
    <property type="match status" value="1"/>
</dbReference>
<evidence type="ECO:0000313" key="1">
    <source>
        <dbReference type="EMBL" id="AWG21658.1"/>
    </source>
</evidence>